<evidence type="ECO:0000313" key="6">
    <source>
        <dbReference type="Proteomes" id="UP000016529"/>
    </source>
</evidence>
<dbReference type="Gene3D" id="1.10.10.10">
    <property type="entry name" value="Winged helix-like DNA-binding domain superfamily/Winged helix DNA-binding domain"/>
    <property type="match status" value="1"/>
</dbReference>
<keyword evidence="3" id="KW-0804">Transcription</keyword>
<organism evidence="5 6">
    <name type="scientific">Gallibacterium anatis 12656/12</name>
    <dbReference type="NCBI Taxonomy" id="1195244"/>
    <lineage>
        <taxon>Bacteria</taxon>
        <taxon>Pseudomonadati</taxon>
        <taxon>Pseudomonadota</taxon>
        <taxon>Gammaproteobacteria</taxon>
        <taxon>Pasteurellales</taxon>
        <taxon>Pasteurellaceae</taxon>
        <taxon>Gallibacterium</taxon>
    </lineage>
</organism>
<dbReference type="EMBL" id="AVOX01000016">
    <property type="protein sequence ID" value="ERF78675.1"/>
    <property type="molecule type" value="Genomic_DNA"/>
</dbReference>
<evidence type="ECO:0000256" key="3">
    <source>
        <dbReference type="ARBA" id="ARBA00023163"/>
    </source>
</evidence>
<evidence type="ECO:0000259" key="4">
    <source>
        <dbReference type="PROSITE" id="PS50949"/>
    </source>
</evidence>
<dbReference type="SMART" id="SM00895">
    <property type="entry name" value="FCD"/>
    <property type="match status" value="1"/>
</dbReference>
<dbReference type="Gene3D" id="1.20.120.530">
    <property type="entry name" value="GntR ligand-binding domain-like"/>
    <property type="match status" value="1"/>
</dbReference>
<feature type="domain" description="HTH gntR-type" evidence="4">
    <location>
        <begin position="20"/>
        <end position="88"/>
    </location>
</feature>
<dbReference type="SUPFAM" id="SSF46785">
    <property type="entry name" value="Winged helix' DNA-binding domain"/>
    <property type="match status" value="1"/>
</dbReference>
<evidence type="ECO:0000256" key="1">
    <source>
        <dbReference type="ARBA" id="ARBA00023015"/>
    </source>
</evidence>
<name>U1I5Q0_9PAST</name>
<dbReference type="PRINTS" id="PR00035">
    <property type="entry name" value="HTHGNTR"/>
</dbReference>
<dbReference type="GO" id="GO:0003677">
    <property type="term" value="F:DNA binding"/>
    <property type="evidence" value="ECO:0007669"/>
    <property type="project" value="UniProtKB-KW"/>
</dbReference>
<dbReference type="InterPro" id="IPR036390">
    <property type="entry name" value="WH_DNA-bd_sf"/>
</dbReference>
<evidence type="ECO:0000313" key="5">
    <source>
        <dbReference type="EMBL" id="ERF78675.1"/>
    </source>
</evidence>
<dbReference type="Pfam" id="PF00392">
    <property type="entry name" value="GntR"/>
    <property type="match status" value="1"/>
</dbReference>
<dbReference type="CDD" id="cd07377">
    <property type="entry name" value="WHTH_GntR"/>
    <property type="match status" value="1"/>
</dbReference>
<dbReference type="Pfam" id="PF07729">
    <property type="entry name" value="FCD"/>
    <property type="match status" value="1"/>
</dbReference>
<accession>U1I5Q0</accession>
<dbReference type="GO" id="GO:0003700">
    <property type="term" value="F:DNA-binding transcription factor activity"/>
    <property type="evidence" value="ECO:0007669"/>
    <property type="project" value="InterPro"/>
</dbReference>
<reference evidence="5 6" key="1">
    <citation type="journal article" date="2013" name="Genome Announc.">
        <title>Draft Genome Sequence of Gallibacterium anatis bv. haemolytica 12656-12 Liver, an Isolate Obtained from the Liver of a Septicemic Chicken.</title>
        <authorList>
            <person name="Kudirkiene E."/>
            <person name="Christensen H."/>
            <person name="Bojesen A.M."/>
        </authorList>
    </citation>
    <scope>NUCLEOTIDE SEQUENCE [LARGE SCALE GENOMIC DNA]</scope>
    <source>
        <strain evidence="5">12656/12</strain>
    </source>
</reference>
<gene>
    <name evidence="5" type="ORF">N561_04990</name>
</gene>
<dbReference type="PANTHER" id="PTHR43537:SF5">
    <property type="entry name" value="UXU OPERON TRANSCRIPTIONAL REGULATOR"/>
    <property type="match status" value="1"/>
</dbReference>
<evidence type="ECO:0000256" key="2">
    <source>
        <dbReference type="ARBA" id="ARBA00023125"/>
    </source>
</evidence>
<dbReference type="InterPro" id="IPR000524">
    <property type="entry name" value="Tscrpt_reg_HTH_GntR"/>
</dbReference>
<dbReference type="InterPro" id="IPR036388">
    <property type="entry name" value="WH-like_DNA-bd_sf"/>
</dbReference>
<dbReference type="AlphaFoldDB" id="U1I5Q0"/>
<dbReference type="SMART" id="SM00345">
    <property type="entry name" value="HTH_GNTR"/>
    <property type="match status" value="1"/>
</dbReference>
<dbReference type="InterPro" id="IPR008920">
    <property type="entry name" value="TF_FadR/GntR_C"/>
</dbReference>
<dbReference type="InterPro" id="IPR011711">
    <property type="entry name" value="GntR_C"/>
</dbReference>
<dbReference type="PROSITE" id="PS50949">
    <property type="entry name" value="HTH_GNTR"/>
    <property type="match status" value="1"/>
</dbReference>
<sequence length="244" mass="28118">MMSKKFFNGENMAIQTIQKHNVVNAVYEQMIEKILDGTWEVGSKLPSEKELTELFNVSRVSIRSSIQKLRDLGIVTTSQGKGSFISRTITKEQLSTTTSPIMNLSYDEFHDMKAFREIVDFKCIELAATYADDDNIKELEDALNQMLLNKNDYKKYTEADFNFHLAIAKASKNKVFYHIIYSIRDTYKFYLEELNRVLGVTIESIDAHIKIFMSIKNHNVKEAVSCLDKAMENNSKAIDQLQKK</sequence>
<comment type="caution">
    <text evidence="5">The sequence shown here is derived from an EMBL/GenBank/DDBJ whole genome shotgun (WGS) entry which is preliminary data.</text>
</comment>
<keyword evidence="1" id="KW-0805">Transcription regulation</keyword>
<dbReference type="SUPFAM" id="SSF48008">
    <property type="entry name" value="GntR ligand-binding domain-like"/>
    <property type="match status" value="1"/>
</dbReference>
<protein>
    <recommendedName>
        <fullName evidence="4">HTH gntR-type domain-containing protein</fullName>
    </recommendedName>
</protein>
<dbReference type="PATRIC" id="fig|1195244.3.peg.971"/>
<keyword evidence="2" id="KW-0238">DNA-binding</keyword>
<dbReference type="Proteomes" id="UP000016529">
    <property type="component" value="Unassembled WGS sequence"/>
</dbReference>
<dbReference type="PANTHER" id="PTHR43537">
    <property type="entry name" value="TRANSCRIPTIONAL REGULATOR, GNTR FAMILY"/>
    <property type="match status" value="1"/>
</dbReference>
<proteinExistence type="predicted"/>